<evidence type="ECO:0000313" key="3">
    <source>
        <dbReference type="Proteomes" id="UP000003085"/>
    </source>
</evidence>
<reference evidence="3" key="1">
    <citation type="submission" date="2010-03" db="EMBL/GenBank/DDBJ databases">
        <title>Complete sequence of Mobiluncus curtisii ATCC 43063.</title>
        <authorList>
            <person name="Muzny D."/>
            <person name="Qin X."/>
            <person name="Deng J."/>
            <person name="Jiang H."/>
            <person name="Liu Y."/>
            <person name="Qu J."/>
            <person name="Song X.-Z."/>
            <person name="Zhang L."/>
            <person name="Thornton R."/>
            <person name="Coyle M."/>
            <person name="Francisco L."/>
            <person name="Jackson L."/>
            <person name="Javaid M."/>
            <person name="Korchina V."/>
            <person name="Kovar C."/>
            <person name="Mata R."/>
            <person name="Mathew T."/>
            <person name="Ngo R."/>
            <person name="Nguyen L."/>
            <person name="Nguyen N."/>
            <person name="Okwuonu G."/>
            <person name="Ongeri F."/>
            <person name="Pham C."/>
            <person name="Simmons D."/>
            <person name="Wilczek-Boney K."/>
            <person name="Hale W."/>
            <person name="Jakkamsetti A."/>
            <person name="Pham P."/>
            <person name="Ruth R."/>
            <person name="San Lucas F."/>
            <person name="Warren J."/>
            <person name="Zhang J."/>
            <person name="Zhao Z."/>
            <person name="Zhou C."/>
            <person name="Zhu D."/>
            <person name="Lee S."/>
            <person name="Bess C."/>
            <person name="Blankenburg K."/>
            <person name="Forbes L."/>
            <person name="Fu Q."/>
            <person name="Gubbala S."/>
            <person name="Hirani K."/>
            <person name="Jayaseelan J.C."/>
            <person name="Lara F."/>
            <person name="Munidasa M."/>
            <person name="Palculict T."/>
            <person name="Patil S."/>
            <person name="Pu L.-L."/>
            <person name="Saada N."/>
            <person name="Tang L."/>
            <person name="Weissenberger G."/>
            <person name="Zhu Y."/>
            <person name="Hemphill L."/>
            <person name="Shang Y."/>
            <person name="Youmans B."/>
            <person name="Ayvaz T."/>
            <person name="Ross M."/>
            <person name="Santibanez J."/>
            <person name="Aqrawi P."/>
            <person name="Gross S."/>
            <person name="Joshi V."/>
            <person name="Fowler G."/>
            <person name="Nazareth L."/>
            <person name="Reid J."/>
            <person name="Worley K."/>
            <person name="Petrosino J."/>
            <person name="Highlander S."/>
            <person name="Gibbs R."/>
            <person name="Gibbs R."/>
        </authorList>
    </citation>
    <scope>NUCLEOTIDE SEQUENCE [LARGE SCALE GENOMIC DNA]</scope>
    <source>
        <strain evidence="3">ATCC 19194</strain>
    </source>
</reference>
<evidence type="ECO:0000256" key="1">
    <source>
        <dbReference type="SAM" id="MobiDB-lite"/>
    </source>
</evidence>
<evidence type="ECO:0000313" key="2">
    <source>
        <dbReference type="EMBL" id="EFF82567.1"/>
    </source>
</evidence>
<feature type="region of interest" description="Disordered" evidence="1">
    <location>
        <begin position="1"/>
        <end position="27"/>
    </location>
</feature>
<protein>
    <recommendedName>
        <fullName evidence="4">Protein CopB</fullName>
    </recommendedName>
</protein>
<sequence length="86" mass="10078">MKDRNDNKTIDAFKSQPKSVSERQKAYRNKDSLRRLDMQINSDIFTELSVLLSHGNETKKQLIERLIHEQFLVLVNSDDFDVNKIA</sequence>
<dbReference type="EMBL" id="ADMT01000169">
    <property type="protein sequence ID" value="EFF82567.1"/>
    <property type="molecule type" value="Genomic_DNA"/>
</dbReference>
<dbReference type="Proteomes" id="UP000003085">
    <property type="component" value="Unassembled WGS sequence"/>
</dbReference>
<name>D4XQG6_ACIHA</name>
<accession>D4XQG6</accession>
<dbReference type="AlphaFoldDB" id="D4XQG6"/>
<evidence type="ECO:0008006" key="4">
    <source>
        <dbReference type="Google" id="ProtNLM"/>
    </source>
</evidence>
<feature type="compositionally biased region" description="Basic and acidic residues" evidence="1">
    <location>
        <begin position="1"/>
        <end position="11"/>
    </location>
</feature>
<gene>
    <name evidence="2" type="ORF">HMP0015_1958</name>
</gene>
<organism evidence="2 3">
    <name type="scientific">Acinetobacter haemolyticus ATCC 19194</name>
    <dbReference type="NCBI Taxonomy" id="707232"/>
    <lineage>
        <taxon>Bacteria</taxon>
        <taxon>Pseudomonadati</taxon>
        <taxon>Pseudomonadota</taxon>
        <taxon>Gammaproteobacteria</taxon>
        <taxon>Moraxellales</taxon>
        <taxon>Moraxellaceae</taxon>
        <taxon>Acinetobacter</taxon>
    </lineage>
</organism>
<dbReference type="RefSeq" id="WP_004639134.1">
    <property type="nucleotide sequence ID" value="NZ_GG770435.1"/>
</dbReference>
<dbReference type="HOGENOM" id="CLU_186546_0_0_6"/>
<proteinExistence type="predicted"/>
<comment type="caution">
    <text evidence="2">The sequence shown here is derived from an EMBL/GenBank/DDBJ whole genome shotgun (WGS) entry which is preliminary data.</text>
</comment>